<dbReference type="AlphaFoldDB" id="A0A239A3V4"/>
<gene>
    <name evidence="1" type="ORF">SAMN06265340_11433</name>
</gene>
<reference evidence="2" key="1">
    <citation type="submission" date="2017-06" db="EMBL/GenBank/DDBJ databases">
        <authorList>
            <person name="Varghese N."/>
            <person name="Submissions S."/>
        </authorList>
    </citation>
    <scope>NUCLEOTIDE SEQUENCE [LARGE SCALE GENOMIC DNA]</scope>
    <source>
        <strain evidence="2">DSM 15668</strain>
    </source>
</reference>
<evidence type="ECO:0000313" key="2">
    <source>
        <dbReference type="Proteomes" id="UP000198405"/>
    </source>
</evidence>
<name>A0A239A3V4_9BACT</name>
<dbReference type="RefSeq" id="WP_089323612.1">
    <property type="nucleotide sequence ID" value="NZ_FZOB01000014.1"/>
</dbReference>
<dbReference type="EMBL" id="FZOB01000014">
    <property type="protein sequence ID" value="SNR89583.1"/>
    <property type="molecule type" value="Genomic_DNA"/>
</dbReference>
<sequence length="233" mass="27218">MTEIEYKYFEIRLKALSPISITRRTFNILSETYWFIPAWTMWNAFVKLFALFEGNRDYKDAKSKLKSIRLTNFYIIENNEALFSFDETNRKKYISSDLKNAINPLSNTSLEGALYEREYIHAKNFIGWVKINSSDSDLNTFFSELKGKLFFIGADKNTGFGKVKVEKISEIQVEKPSSDKTKPKNFLFKPKNNNYLLPVESDEKEFFPLTLREWDKEKGSGMKIVLIEGSQND</sequence>
<keyword evidence="2" id="KW-1185">Reference proteome</keyword>
<organism evidence="1 2">
    <name type="scientific">Desulfurobacterium atlanticum</name>
    <dbReference type="NCBI Taxonomy" id="240169"/>
    <lineage>
        <taxon>Bacteria</taxon>
        <taxon>Pseudomonadati</taxon>
        <taxon>Aquificota</taxon>
        <taxon>Aquificia</taxon>
        <taxon>Desulfurobacteriales</taxon>
        <taxon>Desulfurobacteriaceae</taxon>
        <taxon>Desulfurobacterium</taxon>
    </lineage>
</organism>
<dbReference type="Proteomes" id="UP000198405">
    <property type="component" value="Unassembled WGS sequence"/>
</dbReference>
<accession>A0A239A3V4</accession>
<protein>
    <submittedName>
        <fullName evidence="1">Uncharacterized protein</fullName>
    </submittedName>
</protein>
<proteinExistence type="predicted"/>
<dbReference type="OrthoDB" id="12362at2"/>
<evidence type="ECO:0000313" key="1">
    <source>
        <dbReference type="EMBL" id="SNR89583.1"/>
    </source>
</evidence>